<dbReference type="InterPro" id="IPR036116">
    <property type="entry name" value="FN3_sf"/>
</dbReference>
<reference evidence="8" key="1">
    <citation type="journal article" date="2019" name="Int. J. Syst. Evol. Microbiol.">
        <title>The Global Catalogue of Microorganisms (GCM) 10K type strain sequencing project: providing services to taxonomists for standard genome sequencing and annotation.</title>
        <authorList>
            <consortium name="The Broad Institute Genomics Platform"/>
            <consortium name="The Broad Institute Genome Sequencing Center for Infectious Disease"/>
            <person name="Wu L."/>
            <person name="Ma J."/>
        </authorList>
    </citation>
    <scope>NUCLEOTIDE SEQUENCE [LARGE SCALE GENOMIC DNA]</scope>
    <source>
        <strain evidence="8">JCM 18326</strain>
    </source>
</reference>
<dbReference type="NCBIfam" id="TIGR04183">
    <property type="entry name" value="Por_Secre_tail"/>
    <property type="match status" value="1"/>
</dbReference>
<dbReference type="RefSeq" id="WP_345368827.1">
    <property type="nucleotide sequence ID" value="NZ_BAABJX010000009.1"/>
</dbReference>
<proteinExistence type="inferred from homology"/>
<dbReference type="Pfam" id="PF00041">
    <property type="entry name" value="fn3"/>
    <property type="match status" value="1"/>
</dbReference>
<dbReference type="InterPro" id="IPR029062">
    <property type="entry name" value="Class_I_gatase-like"/>
</dbReference>
<dbReference type="CDD" id="cd00063">
    <property type="entry name" value="FN3"/>
    <property type="match status" value="1"/>
</dbReference>
<evidence type="ECO:0000313" key="8">
    <source>
        <dbReference type="Proteomes" id="UP001500298"/>
    </source>
</evidence>
<dbReference type="PANTHER" id="PTHR36175:SF1">
    <property type="entry name" value="CYANOPHYCINASE"/>
    <property type="match status" value="1"/>
</dbReference>
<name>A0ABP9CYX4_9BACT</name>
<dbReference type="Pfam" id="PF03575">
    <property type="entry name" value="Peptidase_S51"/>
    <property type="match status" value="1"/>
</dbReference>
<evidence type="ECO:0000256" key="2">
    <source>
        <dbReference type="ARBA" id="ARBA00022670"/>
    </source>
</evidence>
<dbReference type="Proteomes" id="UP001500298">
    <property type="component" value="Unassembled WGS sequence"/>
</dbReference>
<dbReference type="InterPro" id="IPR003961">
    <property type="entry name" value="FN3_dom"/>
</dbReference>
<evidence type="ECO:0000256" key="1">
    <source>
        <dbReference type="ARBA" id="ARBA00006534"/>
    </source>
</evidence>
<dbReference type="PROSITE" id="PS50853">
    <property type="entry name" value="FN3"/>
    <property type="match status" value="1"/>
</dbReference>
<dbReference type="Pfam" id="PF18962">
    <property type="entry name" value="Por_Secre_tail"/>
    <property type="match status" value="1"/>
</dbReference>
<keyword evidence="8" id="KW-1185">Reference proteome</keyword>
<dbReference type="Pfam" id="PF20009">
    <property type="entry name" value="GEVED"/>
    <property type="match status" value="1"/>
</dbReference>
<keyword evidence="4" id="KW-0720">Serine protease</keyword>
<feature type="chain" id="PRO_5046342461" description="Fibronectin type-III domain-containing protein" evidence="5">
    <location>
        <begin position="22"/>
        <end position="701"/>
    </location>
</feature>
<comment type="caution">
    <text evidence="7">The sequence shown here is derived from an EMBL/GenBank/DDBJ whole genome shotgun (WGS) entry which is preliminary data.</text>
</comment>
<dbReference type="PANTHER" id="PTHR36175">
    <property type="entry name" value="CYANOPHYCINASE"/>
    <property type="match status" value="1"/>
</dbReference>
<dbReference type="SUPFAM" id="SSF49265">
    <property type="entry name" value="Fibronectin type III"/>
    <property type="match status" value="1"/>
</dbReference>
<evidence type="ECO:0000259" key="6">
    <source>
        <dbReference type="PROSITE" id="PS50853"/>
    </source>
</evidence>
<keyword evidence="5" id="KW-0732">Signal</keyword>
<gene>
    <name evidence="7" type="ORF">GCM10023331_04390</name>
</gene>
<sequence length="701" mass="74569">MKQLQLILVFLVALLSTTTYSAIAQKGKNNYAYSIAGGTPNSHGSINTSFATLLAGGAEAGAASEVPATQWFLNHADGGDYLVIRTGGTGSQASWIWSNFSSSISSAAELSIDNTAGANDPTVAQYIRDAEAVFIAGGDQTAYMNNWKGTEVEAALNYLIQVKKVPIGGTSAGMAILGGAYYAPASSGILSSEILDDPYHPNTTNSIFYNDFLEVPYLENVITDTHLDRVHGSGNENRYGRIFGLLARTTADTNTENRYAIGCDEGTFVGIDANGIARVFGDGGTSQYPTNAYFVQANCSTPETISNGSPLVWNNGGAAAKVYVIQGSVNGNGNSFDLNDWTSVSGGGWMDWFTSNGYSGFNYVNGNGATIGASSPSCNGGGTDPDPCTTPHSLSAQDITAESATLSWANTGAQEYELNYRIQGDNNWTIVFSTPNSYTLNGLIPETTYEFQVKANCGSASSTFSTTQTLITATSGGNPVTYCDASATSTQYEYIDEVKMDNSSNLSGDDNGYGDYTNVTFNLSAGNSHTVTVYPSTSDRERFIAWIDFNQDGDFDDAGEEILYASSRRSVSSNFTVPTNAKSGDTRMRVAMQYASDGTPTSCGSFTYGEVEDYTISIQGGSARWSTAPTTLSIYPNPSTGIFTVNSDLNQLLSIEVYQLSGKKILTTSENTIDLTAEKSGLYLVKVYLETGVIAQKILKQ</sequence>
<dbReference type="InterPro" id="IPR013783">
    <property type="entry name" value="Ig-like_fold"/>
</dbReference>
<comment type="similarity">
    <text evidence="1">Belongs to the peptidase S51 family.</text>
</comment>
<organism evidence="7 8">
    <name type="scientific">Algivirga pacifica</name>
    <dbReference type="NCBI Taxonomy" id="1162670"/>
    <lineage>
        <taxon>Bacteria</taxon>
        <taxon>Pseudomonadati</taxon>
        <taxon>Bacteroidota</taxon>
        <taxon>Cytophagia</taxon>
        <taxon>Cytophagales</taxon>
        <taxon>Flammeovirgaceae</taxon>
        <taxon>Algivirga</taxon>
    </lineage>
</organism>
<dbReference type="SMART" id="SM00060">
    <property type="entry name" value="FN3"/>
    <property type="match status" value="1"/>
</dbReference>
<protein>
    <recommendedName>
        <fullName evidence="6">Fibronectin type-III domain-containing protein</fullName>
    </recommendedName>
</protein>
<dbReference type="EMBL" id="BAABJX010000009">
    <property type="protein sequence ID" value="GAA4823089.1"/>
    <property type="molecule type" value="Genomic_DNA"/>
</dbReference>
<dbReference type="Gene3D" id="2.60.40.10">
    <property type="entry name" value="Immunoglobulins"/>
    <property type="match status" value="1"/>
</dbReference>
<dbReference type="Gene3D" id="3.40.50.880">
    <property type="match status" value="1"/>
</dbReference>
<accession>A0ABP9CYX4</accession>
<evidence type="ECO:0000256" key="5">
    <source>
        <dbReference type="SAM" id="SignalP"/>
    </source>
</evidence>
<evidence type="ECO:0000256" key="3">
    <source>
        <dbReference type="ARBA" id="ARBA00022801"/>
    </source>
</evidence>
<keyword evidence="2" id="KW-0645">Protease</keyword>
<dbReference type="InterPro" id="IPR026444">
    <property type="entry name" value="Secre_tail"/>
</dbReference>
<dbReference type="InterPro" id="IPR005320">
    <property type="entry name" value="Peptidase_S51"/>
</dbReference>
<feature type="signal peptide" evidence="5">
    <location>
        <begin position="1"/>
        <end position="21"/>
    </location>
</feature>
<evidence type="ECO:0000313" key="7">
    <source>
        <dbReference type="EMBL" id="GAA4823089.1"/>
    </source>
</evidence>
<keyword evidence="3" id="KW-0378">Hydrolase</keyword>
<dbReference type="InterPro" id="IPR045474">
    <property type="entry name" value="GEVED"/>
</dbReference>
<dbReference type="SUPFAM" id="SSF52317">
    <property type="entry name" value="Class I glutamine amidotransferase-like"/>
    <property type="match status" value="1"/>
</dbReference>
<feature type="domain" description="Fibronectin type-III" evidence="6">
    <location>
        <begin position="390"/>
        <end position="475"/>
    </location>
</feature>
<evidence type="ECO:0000256" key="4">
    <source>
        <dbReference type="ARBA" id="ARBA00022825"/>
    </source>
</evidence>